<keyword evidence="1" id="KW-0812">Transmembrane</keyword>
<dbReference type="Proteomes" id="UP000243686">
    <property type="component" value="Unassembled WGS sequence"/>
</dbReference>
<dbReference type="EMBL" id="KV906896">
    <property type="protein sequence ID" value="OON14075.1"/>
    <property type="molecule type" value="Genomic_DNA"/>
</dbReference>
<evidence type="ECO:0000256" key="1">
    <source>
        <dbReference type="SAM" id="Phobius"/>
    </source>
</evidence>
<gene>
    <name evidence="2" type="ORF">X801_10137</name>
</gene>
<keyword evidence="1" id="KW-0472">Membrane</keyword>
<keyword evidence="1" id="KW-1133">Transmembrane helix</keyword>
<evidence type="ECO:0000313" key="3">
    <source>
        <dbReference type="Proteomes" id="UP000243686"/>
    </source>
</evidence>
<keyword evidence="3" id="KW-1185">Reference proteome</keyword>
<reference evidence="2 3" key="1">
    <citation type="submission" date="2015-03" db="EMBL/GenBank/DDBJ databases">
        <title>Draft genome of the nematode, Opisthorchis viverrini.</title>
        <authorList>
            <person name="Mitreva M."/>
        </authorList>
    </citation>
    <scope>NUCLEOTIDE SEQUENCE [LARGE SCALE GENOMIC DNA]</scope>
    <source>
        <strain evidence="2">Khon Kaen</strain>
    </source>
</reference>
<feature type="non-terminal residue" evidence="2">
    <location>
        <position position="117"/>
    </location>
</feature>
<organism evidence="2 3">
    <name type="scientific">Opisthorchis viverrini</name>
    <name type="common">Southeast Asian liver fluke</name>
    <dbReference type="NCBI Taxonomy" id="6198"/>
    <lineage>
        <taxon>Eukaryota</taxon>
        <taxon>Metazoa</taxon>
        <taxon>Spiralia</taxon>
        <taxon>Lophotrochozoa</taxon>
        <taxon>Platyhelminthes</taxon>
        <taxon>Trematoda</taxon>
        <taxon>Digenea</taxon>
        <taxon>Opisthorchiida</taxon>
        <taxon>Opisthorchiata</taxon>
        <taxon>Opisthorchiidae</taxon>
        <taxon>Opisthorchis</taxon>
    </lineage>
</organism>
<feature type="transmembrane region" description="Helical" evidence="1">
    <location>
        <begin position="97"/>
        <end position="116"/>
    </location>
</feature>
<protein>
    <submittedName>
        <fullName evidence="2">Uncharacterized protein</fullName>
    </submittedName>
</protein>
<name>A0A1S8WI03_OPIVI</name>
<dbReference type="AlphaFoldDB" id="A0A1S8WI03"/>
<sequence length="117" mass="13244">MMQVANKANRLHANRVLFCRSHPAKPGETSERNFAELFFETENLDEEMLICPGKLALTLQRVFNSPPGGNISMSKVAFTSVVGGKYYRQKAVEIKHIGRIMICVIFAQALLIWLSFR</sequence>
<accession>A0A1S8WI03</accession>
<proteinExistence type="predicted"/>
<evidence type="ECO:0000313" key="2">
    <source>
        <dbReference type="EMBL" id="OON14075.1"/>
    </source>
</evidence>